<accession>A0A914CVE6</accession>
<evidence type="ECO:0000313" key="3">
    <source>
        <dbReference type="WBParaSite" id="ACRNAN_scaffold15181.g16131.t1"/>
    </source>
</evidence>
<name>A0A914CVE6_9BILA</name>
<reference evidence="3" key="1">
    <citation type="submission" date="2022-11" db="UniProtKB">
        <authorList>
            <consortium name="WormBaseParasite"/>
        </authorList>
    </citation>
    <scope>IDENTIFICATION</scope>
</reference>
<feature type="region of interest" description="Disordered" evidence="1">
    <location>
        <begin position="1"/>
        <end position="34"/>
    </location>
</feature>
<organism evidence="2 3">
    <name type="scientific">Acrobeloides nanus</name>
    <dbReference type="NCBI Taxonomy" id="290746"/>
    <lineage>
        <taxon>Eukaryota</taxon>
        <taxon>Metazoa</taxon>
        <taxon>Ecdysozoa</taxon>
        <taxon>Nematoda</taxon>
        <taxon>Chromadorea</taxon>
        <taxon>Rhabditida</taxon>
        <taxon>Tylenchina</taxon>
        <taxon>Cephalobomorpha</taxon>
        <taxon>Cephaloboidea</taxon>
        <taxon>Cephalobidae</taxon>
        <taxon>Acrobeloides</taxon>
    </lineage>
</organism>
<keyword evidence="2" id="KW-1185">Reference proteome</keyword>
<dbReference type="AlphaFoldDB" id="A0A914CVE6"/>
<dbReference type="Proteomes" id="UP000887540">
    <property type="component" value="Unplaced"/>
</dbReference>
<sequence length="120" mass="13946">MQCQNVRNSQFQELQEPINSPYQPTNSPNQSIISSYQPINSPYQLINLPNQQINSSYELINSPNQSINSSNENNLPDYFDLTTDEEMDEYTIPSIKSIYQDLMNECESNTILRPIFENFQ</sequence>
<evidence type="ECO:0000256" key="1">
    <source>
        <dbReference type="SAM" id="MobiDB-lite"/>
    </source>
</evidence>
<dbReference type="WBParaSite" id="ACRNAN_scaffold15181.g16131.t1">
    <property type="protein sequence ID" value="ACRNAN_scaffold15181.g16131.t1"/>
    <property type="gene ID" value="ACRNAN_scaffold15181.g16131"/>
</dbReference>
<evidence type="ECO:0000313" key="2">
    <source>
        <dbReference type="Proteomes" id="UP000887540"/>
    </source>
</evidence>
<protein>
    <submittedName>
        <fullName evidence="3">Uncharacterized protein</fullName>
    </submittedName>
</protein>
<proteinExistence type="predicted"/>